<dbReference type="InterPro" id="IPR001633">
    <property type="entry name" value="EAL_dom"/>
</dbReference>
<dbReference type="InterPro" id="IPR000700">
    <property type="entry name" value="PAS-assoc_C"/>
</dbReference>
<evidence type="ECO:0000313" key="6">
    <source>
        <dbReference type="Proteomes" id="UP001147700"/>
    </source>
</evidence>
<dbReference type="CDD" id="cd01949">
    <property type="entry name" value="GGDEF"/>
    <property type="match status" value="1"/>
</dbReference>
<dbReference type="PROSITE" id="PS50883">
    <property type="entry name" value="EAL"/>
    <property type="match status" value="1"/>
</dbReference>
<dbReference type="InterPro" id="IPR001610">
    <property type="entry name" value="PAC"/>
</dbReference>
<dbReference type="SUPFAM" id="SSF55073">
    <property type="entry name" value="Nucleotide cyclase"/>
    <property type="match status" value="1"/>
</dbReference>
<dbReference type="SUPFAM" id="SSF55785">
    <property type="entry name" value="PYP-like sensor domain (PAS domain)"/>
    <property type="match status" value="2"/>
</dbReference>
<feature type="domain" description="EAL" evidence="3">
    <location>
        <begin position="419"/>
        <end position="669"/>
    </location>
</feature>
<gene>
    <name evidence="5" type="ORF">OJ962_14400</name>
</gene>
<dbReference type="Pfam" id="PF00990">
    <property type="entry name" value="GGDEF"/>
    <property type="match status" value="1"/>
</dbReference>
<evidence type="ECO:0000259" key="4">
    <source>
        <dbReference type="PROSITE" id="PS50887"/>
    </source>
</evidence>
<feature type="domain" description="PAS" evidence="1">
    <location>
        <begin position="8"/>
        <end position="78"/>
    </location>
</feature>
<dbReference type="InterPro" id="IPR000014">
    <property type="entry name" value="PAS"/>
</dbReference>
<dbReference type="InterPro" id="IPR043128">
    <property type="entry name" value="Rev_trsase/Diguanyl_cyclase"/>
</dbReference>
<proteinExistence type="predicted"/>
<dbReference type="Gene3D" id="3.30.70.270">
    <property type="match status" value="1"/>
</dbReference>
<accession>A0ABT4RJH6</accession>
<dbReference type="SMART" id="SM00091">
    <property type="entry name" value="PAS"/>
    <property type="match status" value="2"/>
</dbReference>
<dbReference type="SUPFAM" id="SSF141868">
    <property type="entry name" value="EAL domain-like"/>
    <property type="match status" value="1"/>
</dbReference>
<dbReference type="InterPro" id="IPR013656">
    <property type="entry name" value="PAS_4"/>
</dbReference>
<evidence type="ECO:0000259" key="3">
    <source>
        <dbReference type="PROSITE" id="PS50883"/>
    </source>
</evidence>
<keyword evidence="6" id="KW-1185">Reference proteome</keyword>
<dbReference type="EMBL" id="JAPCID010000018">
    <property type="protein sequence ID" value="MDA0138691.1"/>
    <property type="molecule type" value="Genomic_DNA"/>
</dbReference>
<feature type="domain" description="PAC" evidence="2">
    <location>
        <begin position="197"/>
        <end position="248"/>
    </location>
</feature>
<dbReference type="SMART" id="SM00267">
    <property type="entry name" value="GGDEF"/>
    <property type="match status" value="1"/>
</dbReference>
<dbReference type="RefSeq" id="WP_270006416.1">
    <property type="nucleotide sequence ID" value="NZ_JAPCID010000018.1"/>
</dbReference>
<dbReference type="InterPro" id="IPR029787">
    <property type="entry name" value="Nucleotide_cyclase"/>
</dbReference>
<evidence type="ECO:0000259" key="2">
    <source>
        <dbReference type="PROSITE" id="PS50113"/>
    </source>
</evidence>
<dbReference type="Gene3D" id="3.20.20.450">
    <property type="entry name" value="EAL domain"/>
    <property type="match status" value="1"/>
</dbReference>
<organism evidence="5 6">
    <name type="scientific">Solirubrobacter deserti</name>
    <dbReference type="NCBI Taxonomy" id="2282478"/>
    <lineage>
        <taxon>Bacteria</taxon>
        <taxon>Bacillati</taxon>
        <taxon>Actinomycetota</taxon>
        <taxon>Thermoleophilia</taxon>
        <taxon>Solirubrobacterales</taxon>
        <taxon>Solirubrobacteraceae</taxon>
        <taxon>Solirubrobacter</taxon>
    </lineage>
</organism>
<dbReference type="PANTHER" id="PTHR44757">
    <property type="entry name" value="DIGUANYLATE CYCLASE DGCP"/>
    <property type="match status" value="1"/>
</dbReference>
<dbReference type="Gene3D" id="3.30.450.20">
    <property type="entry name" value="PAS domain"/>
    <property type="match status" value="2"/>
</dbReference>
<protein>
    <submittedName>
        <fullName evidence="5">EAL domain-containing protein</fullName>
    </submittedName>
</protein>
<dbReference type="InterPro" id="IPR013655">
    <property type="entry name" value="PAS_fold_3"/>
</dbReference>
<dbReference type="Proteomes" id="UP001147700">
    <property type="component" value="Unassembled WGS sequence"/>
</dbReference>
<dbReference type="CDD" id="cd00130">
    <property type="entry name" value="PAS"/>
    <property type="match status" value="2"/>
</dbReference>
<dbReference type="InterPro" id="IPR000160">
    <property type="entry name" value="GGDEF_dom"/>
</dbReference>
<dbReference type="CDD" id="cd01948">
    <property type="entry name" value="EAL"/>
    <property type="match status" value="1"/>
</dbReference>
<feature type="domain" description="GGDEF" evidence="4">
    <location>
        <begin position="277"/>
        <end position="410"/>
    </location>
</feature>
<dbReference type="Pfam" id="PF00563">
    <property type="entry name" value="EAL"/>
    <property type="match status" value="1"/>
</dbReference>
<dbReference type="SMART" id="SM00052">
    <property type="entry name" value="EAL"/>
    <property type="match status" value="1"/>
</dbReference>
<dbReference type="SMART" id="SM00086">
    <property type="entry name" value="PAC"/>
    <property type="match status" value="1"/>
</dbReference>
<name>A0ABT4RJH6_9ACTN</name>
<sequence length="681" mass="73989">MRTHAPVEGPALDVMLDQVGEALLVLDREFRCVYLNRSAARRLGRTPAEVLGRDVWELFPEAVGQPAHGAYQRAMREQVPVSFEDYFEPLDGWFETRLQPAPGYLIAIVREVTARKRAELDLARSERRYRVLSHALSSVVWQTDAQGRSMRALAWKQLTGHPVGPDGTPDWGAITHPDDLERLGAAWRRSLATGEELEVTYRIRHADGRWLHLRTHGVPVREDGVVTEWVGVVYDLTEQFVAEDALRRAAAEDPLTGLLNRAVFLERLRIILRGRGRCSAVLYVDVDEFKSINDRFGHATGDLLLQAVGERLRDAVRPSDVVSRLSGDEFAVVCDGLATDDEALTIAARVCAAVEDPLPSDERVHASASIGVTVVGRDKDEEPEHVLRAADAAMYRAKARGGGAVEVFDDALRRRLRQRAVIESELRLGLVEGGLNLHFQPVVALDGARSAAESLLRWQRPGGPAIPAPDAISVAEATGLIAPIGRAVLTMACTECVRWDLDVGVGVNVSARQLARPDELVRDVRAALEASGLPPARLTLEITETVLMDDMLQGEAIVGRLRGLGVRLAIDDFGVGYSSLSYLHRLPVEALKLDRSFIAGLPDDTASVRILEAVVGLAAAFDVRVVAEGVETAAQLAAVREAGCHAAQGYALARPGQAQELPARLEGARAVAAASHGGHDV</sequence>
<comment type="caution">
    <text evidence="5">The sequence shown here is derived from an EMBL/GenBank/DDBJ whole genome shotgun (WGS) entry which is preliminary data.</text>
</comment>
<dbReference type="PANTHER" id="PTHR44757:SF2">
    <property type="entry name" value="BIOFILM ARCHITECTURE MAINTENANCE PROTEIN MBAA"/>
    <property type="match status" value="1"/>
</dbReference>
<dbReference type="NCBIfam" id="TIGR00254">
    <property type="entry name" value="GGDEF"/>
    <property type="match status" value="1"/>
</dbReference>
<reference evidence="5" key="1">
    <citation type="submission" date="2022-10" db="EMBL/GenBank/DDBJ databases">
        <title>The WGS of Solirubrobacter sp. CPCC 204708.</title>
        <authorList>
            <person name="Jiang Z."/>
        </authorList>
    </citation>
    <scope>NUCLEOTIDE SEQUENCE</scope>
    <source>
        <strain evidence="5">CPCC 204708</strain>
    </source>
</reference>
<dbReference type="PROSITE" id="PS50112">
    <property type="entry name" value="PAS"/>
    <property type="match status" value="1"/>
</dbReference>
<dbReference type="Pfam" id="PF08447">
    <property type="entry name" value="PAS_3"/>
    <property type="match status" value="1"/>
</dbReference>
<dbReference type="PROSITE" id="PS50887">
    <property type="entry name" value="GGDEF"/>
    <property type="match status" value="1"/>
</dbReference>
<evidence type="ECO:0000259" key="1">
    <source>
        <dbReference type="PROSITE" id="PS50112"/>
    </source>
</evidence>
<evidence type="ECO:0000313" key="5">
    <source>
        <dbReference type="EMBL" id="MDA0138691.1"/>
    </source>
</evidence>
<dbReference type="InterPro" id="IPR035965">
    <property type="entry name" value="PAS-like_dom_sf"/>
</dbReference>
<dbReference type="PROSITE" id="PS50113">
    <property type="entry name" value="PAC"/>
    <property type="match status" value="1"/>
</dbReference>
<dbReference type="InterPro" id="IPR052155">
    <property type="entry name" value="Biofilm_reg_signaling"/>
</dbReference>
<dbReference type="InterPro" id="IPR035919">
    <property type="entry name" value="EAL_sf"/>
</dbReference>
<dbReference type="NCBIfam" id="TIGR00229">
    <property type="entry name" value="sensory_box"/>
    <property type="match status" value="2"/>
</dbReference>
<dbReference type="Pfam" id="PF08448">
    <property type="entry name" value="PAS_4"/>
    <property type="match status" value="1"/>
</dbReference>